<dbReference type="AlphaFoldDB" id="A0A200QGW3"/>
<accession>A0A200QGW3</accession>
<organism evidence="2 3">
    <name type="scientific">Macleaya cordata</name>
    <name type="common">Five-seeded plume-poppy</name>
    <name type="synonym">Bocconia cordata</name>
    <dbReference type="NCBI Taxonomy" id="56857"/>
    <lineage>
        <taxon>Eukaryota</taxon>
        <taxon>Viridiplantae</taxon>
        <taxon>Streptophyta</taxon>
        <taxon>Embryophyta</taxon>
        <taxon>Tracheophyta</taxon>
        <taxon>Spermatophyta</taxon>
        <taxon>Magnoliopsida</taxon>
        <taxon>Ranunculales</taxon>
        <taxon>Papaveraceae</taxon>
        <taxon>Papaveroideae</taxon>
        <taxon>Macleaya</taxon>
    </lineage>
</organism>
<name>A0A200QGW3_MACCD</name>
<dbReference type="InParanoid" id="A0A200QGW3"/>
<protein>
    <submittedName>
        <fullName evidence="2">Uncharacterized protein</fullName>
    </submittedName>
</protein>
<proteinExistence type="predicted"/>
<evidence type="ECO:0000313" key="3">
    <source>
        <dbReference type="Proteomes" id="UP000195402"/>
    </source>
</evidence>
<comment type="caution">
    <text evidence="2">The sequence shown here is derived from an EMBL/GenBank/DDBJ whole genome shotgun (WGS) entry which is preliminary data.</text>
</comment>
<evidence type="ECO:0000256" key="1">
    <source>
        <dbReference type="SAM" id="Coils"/>
    </source>
</evidence>
<reference evidence="2 3" key="1">
    <citation type="journal article" date="2017" name="Mol. Plant">
        <title>The Genome of Medicinal Plant Macleaya cordata Provides New Insights into Benzylisoquinoline Alkaloids Metabolism.</title>
        <authorList>
            <person name="Liu X."/>
            <person name="Liu Y."/>
            <person name="Huang P."/>
            <person name="Ma Y."/>
            <person name="Qing Z."/>
            <person name="Tang Q."/>
            <person name="Cao H."/>
            <person name="Cheng P."/>
            <person name="Zheng Y."/>
            <person name="Yuan Z."/>
            <person name="Zhou Y."/>
            <person name="Liu J."/>
            <person name="Tang Z."/>
            <person name="Zhuo Y."/>
            <person name="Zhang Y."/>
            <person name="Yu L."/>
            <person name="Huang J."/>
            <person name="Yang P."/>
            <person name="Peng Q."/>
            <person name="Zhang J."/>
            <person name="Jiang W."/>
            <person name="Zhang Z."/>
            <person name="Lin K."/>
            <person name="Ro D.K."/>
            <person name="Chen X."/>
            <person name="Xiong X."/>
            <person name="Shang Y."/>
            <person name="Huang S."/>
            <person name="Zeng J."/>
        </authorList>
    </citation>
    <scope>NUCLEOTIDE SEQUENCE [LARGE SCALE GENOMIC DNA]</scope>
    <source>
        <strain evidence="3">cv. BLH2017</strain>
        <tissue evidence="2">Root</tissue>
    </source>
</reference>
<keyword evidence="1" id="KW-0175">Coiled coil</keyword>
<feature type="coiled-coil region" evidence="1">
    <location>
        <begin position="77"/>
        <end position="111"/>
    </location>
</feature>
<sequence length="120" mass="13230">MENITSKWHIPCFSAIDAERGARVRTKSVEEELLAKDAEWGARSAYAEALNSYTEARIMDAKVLKSYAEALNTDAGMEAMKADEEALNVDKEALNADNESLIVEVQRAVQALIAEVQVLN</sequence>
<evidence type="ECO:0000313" key="2">
    <source>
        <dbReference type="EMBL" id="OVA09694.1"/>
    </source>
</evidence>
<gene>
    <name evidence="2" type="ORF">BVC80_9101g232</name>
</gene>
<dbReference type="Proteomes" id="UP000195402">
    <property type="component" value="Unassembled WGS sequence"/>
</dbReference>
<dbReference type="EMBL" id="MVGT01002051">
    <property type="protein sequence ID" value="OVA09694.1"/>
    <property type="molecule type" value="Genomic_DNA"/>
</dbReference>
<keyword evidence="3" id="KW-1185">Reference proteome</keyword>